<comment type="caution">
    <text evidence="2">The sequence shown here is derived from an EMBL/GenBank/DDBJ whole genome shotgun (WGS) entry which is preliminary data.</text>
</comment>
<dbReference type="Proteomes" id="UP001066276">
    <property type="component" value="Chromosome 3_2"/>
</dbReference>
<evidence type="ECO:0000313" key="2">
    <source>
        <dbReference type="EMBL" id="KAJ1174894.1"/>
    </source>
</evidence>
<gene>
    <name evidence="2" type="ORF">NDU88_000185</name>
</gene>
<feature type="region of interest" description="Disordered" evidence="1">
    <location>
        <begin position="1"/>
        <end position="75"/>
    </location>
</feature>
<organism evidence="2 3">
    <name type="scientific">Pleurodeles waltl</name>
    <name type="common">Iberian ribbed newt</name>
    <dbReference type="NCBI Taxonomy" id="8319"/>
    <lineage>
        <taxon>Eukaryota</taxon>
        <taxon>Metazoa</taxon>
        <taxon>Chordata</taxon>
        <taxon>Craniata</taxon>
        <taxon>Vertebrata</taxon>
        <taxon>Euteleostomi</taxon>
        <taxon>Amphibia</taxon>
        <taxon>Batrachia</taxon>
        <taxon>Caudata</taxon>
        <taxon>Salamandroidea</taxon>
        <taxon>Salamandridae</taxon>
        <taxon>Pleurodelinae</taxon>
        <taxon>Pleurodeles</taxon>
    </lineage>
</organism>
<protein>
    <submittedName>
        <fullName evidence="2">Uncharacterized protein</fullName>
    </submittedName>
</protein>
<reference evidence="2" key="1">
    <citation type="journal article" date="2022" name="bioRxiv">
        <title>Sequencing and chromosome-scale assembly of the giantPleurodeles waltlgenome.</title>
        <authorList>
            <person name="Brown T."/>
            <person name="Elewa A."/>
            <person name="Iarovenko S."/>
            <person name="Subramanian E."/>
            <person name="Araus A.J."/>
            <person name="Petzold A."/>
            <person name="Susuki M."/>
            <person name="Suzuki K.-i.T."/>
            <person name="Hayashi T."/>
            <person name="Toyoda A."/>
            <person name="Oliveira C."/>
            <person name="Osipova E."/>
            <person name="Leigh N.D."/>
            <person name="Simon A."/>
            <person name="Yun M.H."/>
        </authorList>
    </citation>
    <scope>NUCLEOTIDE SEQUENCE</scope>
    <source>
        <strain evidence="2">20211129_DDA</strain>
        <tissue evidence="2">Liver</tissue>
    </source>
</reference>
<feature type="compositionally biased region" description="Low complexity" evidence="1">
    <location>
        <begin position="145"/>
        <end position="158"/>
    </location>
</feature>
<dbReference type="AlphaFoldDB" id="A0AAV7TFY0"/>
<feature type="compositionally biased region" description="Basic residues" evidence="1">
    <location>
        <begin position="175"/>
        <end position="186"/>
    </location>
</feature>
<name>A0AAV7TFY0_PLEWA</name>
<accession>A0AAV7TFY0</accession>
<feature type="region of interest" description="Disordered" evidence="1">
    <location>
        <begin position="109"/>
        <end position="272"/>
    </location>
</feature>
<feature type="compositionally biased region" description="Polar residues" evidence="1">
    <location>
        <begin position="1"/>
        <end position="11"/>
    </location>
</feature>
<keyword evidence="3" id="KW-1185">Reference proteome</keyword>
<feature type="compositionally biased region" description="Polar residues" evidence="1">
    <location>
        <begin position="262"/>
        <end position="272"/>
    </location>
</feature>
<proteinExistence type="predicted"/>
<feature type="compositionally biased region" description="Basic residues" evidence="1">
    <location>
        <begin position="116"/>
        <end position="125"/>
    </location>
</feature>
<sequence length="272" mass="28735">MSTKALLTAGQSVPAPTVSHRQHQLQHSESSLCGTGSGPQARTSTSAEGIPLAPGLQSATANPATTHPDRFTSSCSPAPGRHFCPATLKQPHTCQPAEVCQAIQKRRSLQGALQRHSSRHLRPFTHQRQAPASGRDPPGLQVCPTSSRRQSTAGSSSAPPALTRATRPRGLEGHKNRKSRGGRKGRSSIQPLRKPPKYSPAPSTENSPGAALRERSDRRSTRAFQQSASQPGLHLRAGISGASPGHGPPLYPAWRRGPHGPTPQSATISNAL</sequence>
<feature type="compositionally biased region" description="Polar residues" evidence="1">
    <location>
        <begin position="57"/>
        <end position="75"/>
    </location>
</feature>
<feature type="compositionally biased region" description="Polar residues" evidence="1">
    <location>
        <begin position="25"/>
        <end position="47"/>
    </location>
</feature>
<evidence type="ECO:0000256" key="1">
    <source>
        <dbReference type="SAM" id="MobiDB-lite"/>
    </source>
</evidence>
<evidence type="ECO:0000313" key="3">
    <source>
        <dbReference type="Proteomes" id="UP001066276"/>
    </source>
</evidence>
<dbReference type="EMBL" id="JANPWB010000006">
    <property type="protein sequence ID" value="KAJ1174894.1"/>
    <property type="molecule type" value="Genomic_DNA"/>
</dbReference>